<keyword evidence="4" id="KW-1185">Reference proteome</keyword>
<feature type="domain" description="HD" evidence="1">
    <location>
        <begin position="246"/>
        <end position="368"/>
    </location>
</feature>
<proteinExistence type="predicted"/>
<dbReference type="InterPro" id="IPR037522">
    <property type="entry name" value="HD_GYP_dom"/>
</dbReference>
<feature type="domain" description="HD" evidence="1">
    <location>
        <begin position="26"/>
        <end position="146"/>
    </location>
</feature>
<evidence type="ECO:0000313" key="4">
    <source>
        <dbReference type="Proteomes" id="UP000280881"/>
    </source>
</evidence>
<dbReference type="Proteomes" id="UP000280881">
    <property type="component" value="Unassembled WGS sequence"/>
</dbReference>
<dbReference type="Gene3D" id="1.10.3210.10">
    <property type="entry name" value="Hypothetical protein af1432"/>
    <property type="match status" value="2"/>
</dbReference>
<keyword evidence="3" id="KW-0808">Transferase</keyword>
<dbReference type="AlphaFoldDB" id="A0A420W7A9"/>
<feature type="domain" description="HD-GYP" evidence="2">
    <location>
        <begin position="4"/>
        <end position="204"/>
    </location>
</feature>
<evidence type="ECO:0000259" key="2">
    <source>
        <dbReference type="PROSITE" id="PS51832"/>
    </source>
</evidence>
<protein>
    <submittedName>
        <fullName evidence="3">Putative nucleotidyltransferase with HDIG domain</fullName>
    </submittedName>
</protein>
<dbReference type="PROSITE" id="PS51832">
    <property type="entry name" value="HD_GYP"/>
    <property type="match status" value="2"/>
</dbReference>
<dbReference type="SMART" id="SM00471">
    <property type="entry name" value="HDc"/>
    <property type="match status" value="2"/>
</dbReference>
<dbReference type="GO" id="GO:0016740">
    <property type="term" value="F:transferase activity"/>
    <property type="evidence" value="ECO:0007669"/>
    <property type="project" value="UniProtKB-KW"/>
</dbReference>
<dbReference type="InterPro" id="IPR006675">
    <property type="entry name" value="HDIG_dom"/>
</dbReference>
<dbReference type="InterPro" id="IPR003607">
    <property type="entry name" value="HD/PDEase_dom"/>
</dbReference>
<dbReference type="PANTHER" id="PTHR43155">
    <property type="entry name" value="CYCLIC DI-GMP PHOSPHODIESTERASE PA4108-RELATED"/>
    <property type="match status" value="1"/>
</dbReference>
<dbReference type="PROSITE" id="PS51831">
    <property type="entry name" value="HD"/>
    <property type="match status" value="2"/>
</dbReference>
<dbReference type="NCBIfam" id="TIGR00277">
    <property type="entry name" value="HDIG"/>
    <property type="match status" value="1"/>
</dbReference>
<dbReference type="RefSeq" id="WP_121169380.1">
    <property type="nucleotide sequence ID" value="NZ_RBIE01000001.1"/>
</dbReference>
<evidence type="ECO:0000313" key="3">
    <source>
        <dbReference type="EMBL" id="RKQ63197.1"/>
    </source>
</evidence>
<name>A0A420W7A9_9BACT</name>
<organism evidence="3 4">
    <name type="scientific">Thermovibrio guaymasensis</name>
    <dbReference type="NCBI Taxonomy" id="240167"/>
    <lineage>
        <taxon>Bacteria</taxon>
        <taxon>Pseudomonadati</taxon>
        <taxon>Aquificota</taxon>
        <taxon>Aquificia</taxon>
        <taxon>Desulfurobacteriales</taxon>
        <taxon>Desulfurobacteriaceae</taxon>
        <taxon>Thermovibrio</taxon>
    </lineage>
</organism>
<comment type="caution">
    <text evidence="3">The sequence shown here is derived from an EMBL/GenBank/DDBJ whole genome shotgun (WGS) entry which is preliminary data.</text>
</comment>
<evidence type="ECO:0000259" key="1">
    <source>
        <dbReference type="PROSITE" id="PS51831"/>
    </source>
</evidence>
<dbReference type="CDD" id="cd00077">
    <property type="entry name" value="HDc"/>
    <property type="match status" value="2"/>
</dbReference>
<dbReference type="OrthoDB" id="9377at2"/>
<dbReference type="EMBL" id="RBIE01000001">
    <property type="protein sequence ID" value="RKQ63197.1"/>
    <property type="molecule type" value="Genomic_DNA"/>
</dbReference>
<dbReference type="Pfam" id="PF01966">
    <property type="entry name" value="HD"/>
    <property type="match status" value="1"/>
</dbReference>
<feature type="domain" description="HD-GYP" evidence="2">
    <location>
        <begin position="224"/>
        <end position="419"/>
    </location>
</feature>
<accession>A0A420W7A9</accession>
<dbReference type="PANTHER" id="PTHR43155:SF1">
    <property type="entry name" value="3'3'-CGAMP-SPECIFIC PHOSPHODIESTERASE 1"/>
    <property type="match status" value="1"/>
</dbReference>
<gene>
    <name evidence="3" type="ORF">C7457_0060</name>
</gene>
<dbReference type="SUPFAM" id="SSF109604">
    <property type="entry name" value="HD-domain/PDEase-like"/>
    <property type="match status" value="2"/>
</dbReference>
<reference evidence="3 4" key="1">
    <citation type="submission" date="2018-10" db="EMBL/GenBank/DDBJ databases">
        <title>Genomic Encyclopedia of Type Strains, Phase IV (KMG-IV): sequencing the most valuable type-strain genomes for metagenomic binning, comparative biology and taxonomic classification.</title>
        <authorList>
            <person name="Goeker M."/>
        </authorList>
    </citation>
    <scope>NUCLEOTIDE SEQUENCE [LARGE SCALE GENOMIC DNA]</scope>
    <source>
        <strain evidence="3 4">DSM 15521</strain>
    </source>
</reference>
<sequence>MFEKTLDISRFLLAVSSTNSLADPVLNNHNYRVAYISFVLSRRLTYDNDFLSNIIISGLLHDIGLLLFSSSEDILIIRAPESEEFSKRIHLHAEVGYRLLKNFPLFSKVALAIKYHHTPFKKFLDFGHKVPYASQIIHLADRIDVFVSAKLEGKEPYKEIPNFCVDLKDFLLRSAYKRLLDPRLVRLFLKEISPKEAFWFELFNKEFLKESLRSFLENYSMKLPFEAFFSLSQVLAYLIDFKSPFTATHSSGVAQVATSLASLFNFTSPDLKKIKVAGLLHDIGKVAIPNEILEKPGKLTREEMSLMKSHVYYTFKILSQLAFDENIVEWASYHHETLDGEGYPFKLKARELPLGSRIMAVADVFTALMEDRPYKKGFPLGKALEILDSLARKKKLDKRVVNALRNNLEKVEVSRKTAQSRAREIYDSLRKLVKEFTRS</sequence>
<dbReference type="InterPro" id="IPR006674">
    <property type="entry name" value="HD_domain"/>
</dbReference>
<dbReference type="Pfam" id="PF13487">
    <property type="entry name" value="HD_5"/>
    <property type="match status" value="1"/>
</dbReference>